<dbReference type="InterPro" id="IPR047057">
    <property type="entry name" value="MerR_fam"/>
</dbReference>
<sequence>MRIGEVAERAGLTTKTLRFYEQAGVLPVPTRTAAGYRDYDESALARLGFVRAAQAAGLTLAEVRTVIEVREDEGPPCEHVTALLDRHAAALDERIAELKATRAEVRRLRARAATLDPAACREDGVCQVLPTGTPAATQPPATAQRPRTTGR</sequence>
<dbReference type="Pfam" id="PF09278">
    <property type="entry name" value="MerR-DNA-bind"/>
    <property type="match status" value="1"/>
</dbReference>
<evidence type="ECO:0000256" key="3">
    <source>
        <dbReference type="ARBA" id="ARBA00023163"/>
    </source>
</evidence>
<dbReference type="PROSITE" id="PS00552">
    <property type="entry name" value="HTH_MERR_1"/>
    <property type="match status" value="1"/>
</dbReference>
<evidence type="ECO:0000256" key="1">
    <source>
        <dbReference type="ARBA" id="ARBA00023015"/>
    </source>
</evidence>
<dbReference type="EMBL" id="BONN01000003">
    <property type="protein sequence ID" value="GIG32161.1"/>
    <property type="molecule type" value="Genomic_DNA"/>
</dbReference>
<feature type="domain" description="HTH merR-type" evidence="5">
    <location>
        <begin position="1"/>
        <end position="69"/>
    </location>
</feature>
<name>A0ABQ4D8U7_9CELL</name>
<reference evidence="6 7" key="1">
    <citation type="submission" date="2021-01" db="EMBL/GenBank/DDBJ databases">
        <title>Whole genome shotgun sequence of Cellulomonas oligotrophica NBRC 109435.</title>
        <authorList>
            <person name="Komaki H."/>
            <person name="Tamura T."/>
        </authorList>
    </citation>
    <scope>NUCLEOTIDE SEQUENCE [LARGE SCALE GENOMIC DNA]</scope>
    <source>
        <strain evidence="6 7">NBRC 109435</strain>
    </source>
</reference>
<keyword evidence="2" id="KW-0238">DNA-binding</keyword>
<dbReference type="SUPFAM" id="SSF46955">
    <property type="entry name" value="Putative DNA-binding domain"/>
    <property type="match status" value="1"/>
</dbReference>
<dbReference type="PANTHER" id="PTHR30204:SF94">
    <property type="entry name" value="HEAVY METAL-DEPENDENT TRANSCRIPTIONAL REGULATOR HI_0293-RELATED"/>
    <property type="match status" value="1"/>
</dbReference>
<protein>
    <submittedName>
        <fullName evidence="6">Heavy metal-responsive transcriptional regulator</fullName>
    </submittedName>
</protein>
<dbReference type="CDD" id="cd04770">
    <property type="entry name" value="HTH_HMRTR"/>
    <property type="match status" value="1"/>
</dbReference>
<dbReference type="Pfam" id="PF00376">
    <property type="entry name" value="MerR"/>
    <property type="match status" value="1"/>
</dbReference>
<keyword evidence="3" id="KW-0804">Transcription</keyword>
<evidence type="ECO:0000313" key="6">
    <source>
        <dbReference type="EMBL" id="GIG32161.1"/>
    </source>
</evidence>
<evidence type="ECO:0000256" key="2">
    <source>
        <dbReference type="ARBA" id="ARBA00023125"/>
    </source>
</evidence>
<evidence type="ECO:0000259" key="5">
    <source>
        <dbReference type="PROSITE" id="PS50937"/>
    </source>
</evidence>
<dbReference type="InterPro" id="IPR015358">
    <property type="entry name" value="Tscrpt_reg_MerR_DNA-bd"/>
</dbReference>
<dbReference type="RefSeq" id="WP_170209043.1">
    <property type="nucleotide sequence ID" value="NZ_BAABFI010000008.1"/>
</dbReference>
<dbReference type="PROSITE" id="PS50937">
    <property type="entry name" value="HTH_MERR_2"/>
    <property type="match status" value="1"/>
</dbReference>
<evidence type="ECO:0000256" key="4">
    <source>
        <dbReference type="SAM" id="MobiDB-lite"/>
    </source>
</evidence>
<dbReference type="Proteomes" id="UP000618382">
    <property type="component" value="Unassembled WGS sequence"/>
</dbReference>
<dbReference type="InterPro" id="IPR000551">
    <property type="entry name" value="MerR-type_HTH_dom"/>
</dbReference>
<dbReference type="SMART" id="SM00422">
    <property type="entry name" value="HTH_MERR"/>
    <property type="match status" value="1"/>
</dbReference>
<gene>
    <name evidence="6" type="ORF">Col01nite_13200</name>
</gene>
<keyword evidence="7" id="KW-1185">Reference proteome</keyword>
<accession>A0ABQ4D8U7</accession>
<organism evidence="6 7">
    <name type="scientific">Cellulomonas oligotrophica</name>
    <dbReference type="NCBI Taxonomy" id="931536"/>
    <lineage>
        <taxon>Bacteria</taxon>
        <taxon>Bacillati</taxon>
        <taxon>Actinomycetota</taxon>
        <taxon>Actinomycetes</taxon>
        <taxon>Micrococcales</taxon>
        <taxon>Cellulomonadaceae</taxon>
        <taxon>Cellulomonas</taxon>
    </lineage>
</organism>
<feature type="region of interest" description="Disordered" evidence="4">
    <location>
        <begin position="130"/>
        <end position="151"/>
    </location>
</feature>
<proteinExistence type="predicted"/>
<dbReference type="Gene3D" id="1.10.1660.10">
    <property type="match status" value="1"/>
</dbReference>
<keyword evidence="1" id="KW-0805">Transcription regulation</keyword>
<comment type="caution">
    <text evidence="6">The sequence shown here is derived from an EMBL/GenBank/DDBJ whole genome shotgun (WGS) entry which is preliminary data.</text>
</comment>
<dbReference type="PANTHER" id="PTHR30204">
    <property type="entry name" value="REDOX-CYCLING DRUG-SENSING TRANSCRIPTIONAL ACTIVATOR SOXR"/>
    <property type="match status" value="1"/>
</dbReference>
<dbReference type="InterPro" id="IPR009061">
    <property type="entry name" value="DNA-bd_dom_put_sf"/>
</dbReference>
<dbReference type="PRINTS" id="PR00040">
    <property type="entry name" value="HTHMERR"/>
</dbReference>
<evidence type="ECO:0000313" key="7">
    <source>
        <dbReference type="Proteomes" id="UP000618382"/>
    </source>
</evidence>